<evidence type="ECO:0000256" key="3">
    <source>
        <dbReference type="ARBA" id="ARBA00022989"/>
    </source>
</evidence>
<sequence>MAQLTPIRGFTNTPVSKSICILSTILPLVLSILSIKYYLNLVIDPYIIEYYQFWRLFTYQISVVNESDYLLVILLWFQFKILERFYGSRKYLSVVTSFAVANSIACLLVMSLGQLLVYYFMFAVKVILLGHNADSVQYETTILNTVIPGPLGILSSLYVTYGANIPVSYYFKILLKKPSASRDDAKSSGGFSQQLNLTNRFPVHVLYTLLFFNNGFESIVPCSVGLFIGKLYTCELLPMGTSWLLPRGLFQTFINPRKKAEHILQNLQRRFTHSYHPVSTSTTDEEFHDRNASEEPEDNDELLDEARQEESRIRAETPVRPLGSQFLDTFRS</sequence>
<feature type="transmembrane region" description="Helical" evidence="6">
    <location>
        <begin position="59"/>
        <end position="79"/>
    </location>
</feature>
<accession>A0A8X7NKT3</accession>
<evidence type="ECO:0000313" key="7">
    <source>
        <dbReference type="EMBL" id="KAF6051011.1"/>
    </source>
</evidence>
<protein>
    <recommendedName>
        <fullName evidence="9">Peptidase S54 rhomboid domain-containing protein</fullName>
    </recommendedName>
</protein>
<comment type="subcellular location">
    <subcellularLocation>
        <location evidence="1">Membrane</location>
        <topology evidence="1">Multi-pass membrane protein</topology>
    </subcellularLocation>
</comment>
<name>A0A8X7NKT3_CANPA</name>
<keyword evidence="4 6" id="KW-0472">Membrane</keyword>
<evidence type="ECO:0000313" key="8">
    <source>
        <dbReference type="Proteomes" id="UP000590412"/>
    </source>
</evidence>
<dbReference type="AlphaFoldDB" id="A0A8X7NKT3"/>
<feature type="transmembrane region" description="Helical" evidence="6">
    <location>
        <begin position="151"/>
        <end position="171"/>
    </location>
</feature>
<evidence type="ECO:0000256" key="2">
    <source>
        <dbReference type="ARBA" id="ARBA00022692"/>
    </source>
</evidence>
<keyword evidence="3 6" id="KW-1133">Transmembrane helix</keyword>
<feature type="compositionally biased region" description="Acidic residues" evidence="5">
    <location>
        <begin position="294"/>
        <end position="303"/>
    </location>
</feature>
<evidence type="ECO:0000256" key="1">
    <source>
        <dbReference type="ARBA" id="ARBA00004141"/>
    </source>
</evidence>
<reference evidence="7" key="1">
    <citation type="submission" date="2020-03" db="EMBL/GenBank/DDBJ databases">
        <title>FDA dAtabase for Regulatory Grade micrObial Sequences (FDA-ARGOS): Supporting development and validation of Infectious Disease Dx tests.</title>
        <authorList>
            <person name="Campos J."/>
            <person name="Goldberg B."/>
            <person name="Tallon L."/>
            <person name="Sadzewicz L."/>
            <person name="Vavikolanu K."/>
            <person name="Mehta A."/>
            <person name="Aluvathingal J."/>
            <person name="Nadendla S."/>
            <person name="Nandy P."/>
            <person name="Geyer C."/>
            <person name="Yan Y."/>
            <person name="Sichtig H."/>
        </authorList>
    </citation>
    <scope>NUCLEOTIDE SEQUENCE [LARGE SCALE GENOMIC DNA]</scope>
    <source>
        <strain evidence="7">FDAARGOS_652</strain>
    </source>
</reference>
<evidence type="ECO:0000256" key="4">
    <source>
        <dbReference type="ARBA" id="ARBA00023136"/>
    </source>
</evidence>
<evidence type="ECO:0008006" key="9">
    <source>
        <dbReference type="Google" id="ProtNLM"/>
    </source>
</evidence>
<gene>
    <name evidence="7" type="ORF">FOB60_003679</name>
</gene>
<dbReference type="GO" id="GO:0016020">
    <property type="term" value="C:membrane"/>
    <property type="evidence" value="ECO:0007669"/>
    <property type="project" value="UniProtKB-SubCell"/>
</dbReference>
<feature type="compositionally biased region" description="Basic and acidic residues" evidence="5">
    <location>
        <begin position="304"/>
        <end position="317"/>
    </location>
</feature>
<dbReference type="InterPro" id="IPR035952">
    <property type="entry name" value="Rhomboid-like_sf"/>
</dbReference>
<keyword evidence="2 6" id="KW-0812">Transmembrane</keyword>
<proteinExistence type="predicted"/>
<dbReference type="SUPFAM" id="SSF144091">
    <property type="entry name" value="Rhomboid-like"/>
    <property type="match status" value="1"/>
</dbReference>
<feature type="transmembrane region" description="Helical" evidence="6">
    <location>
        <begin position="20"/>
        <end position="39"/>
    </location>
</feature>
<feature type="transmembrane region" description="Helical" evidence="6">
    <location>
        <begin position="91"/>
        <end position="121"/>
    </location>
</feature>
<dbReference type="Proteomes" id="UP000590412">
    <property type="component" value="Unassembled WGS sequence"/>
</dbReference>
<evidence type="ECO:0000256" key="6">
    <source>
        <dbReference type="SAM" id="Phobius"/>
    </source>
</evidence>
<dbReference type="EMBL" id="JABWAB010000005">
    <property type="protein sequence ID" value="KAF6051011.1"/>
    <property type="molecule type" value="Genomic_DNA"/>
</dbReference>
<evidence type="ECO:0000256" key="5">
    <source>
        <dbReference type="SAM" id="MobiDB-lite"/>
    </source>
</evidence>
<comment type="caution">
    <text evidence="7">The sequence shown here is derived from an EMBL/GenBank/DDBJ whole genome shotgun (WGS) entry which is preliminary data.</text>
</comment>
<organism evidence="7 8">
    <name type="scientific">Candida parapsilosis</name>
    <name type="common">Yeast</name>
    <dbReference type="NCBI Taxonomy" id="5480"/>
    <lineage>
        <taxon>Eukaryota</taxon>
        <taxon>Fungi</taxon>
        <taxon>Dikarya</taxon>
        <taxon>Ascomycota</taxon>
        <taxon>Saccharomycotina</taxon>
        <taxon>Pichiomycetes</taxon>
        <taxon>Debaryomycetaceae</taxon>
        <taxon>Candida/Lodderomyces clade</taxon>
        <taxon>Candida</taxon>
    </lineage>
</organism>
<feature type="region of interest" description="Disordered" evidence="5">
    <location>
        <begin position="278"/>
        <end position="332"/>
    </location>
</feature>